<organism evidence="7 8">
    <name type="scientific">Cohnella lubricantis</name>
    <dbReference type="NCBI Taxonomy" id="2163172"/>
    <lineage>
        <taxon>Bacteria</taxon>
        <taxon>Bacillati</taxon>
        <taxon>Bacillota</taxon>
        <taxon>Bacilli</taxon>
        <taxon>Bacillales</taxon>
        <taxon>Paenibacillaceae</taxon>
        <taxon>Cohnella</taxon>
    </lineage>
</organism>
<feature type="transmembrane region" description="Helical" evidence="6">
    <location>
        <begin position="62"/>
        <end position="84"/>
    </location>
</feature>
<name>A0A841TCH3_9BACL</name>
<keyword evidence="8" id="KW-1185">Reference proteome</keyword>
<accession>A0A841TCH3</accession>
<evidence type="ECO:0000256" key="4">
    <source>
        <dbReference type="ARBA" id="ARBA00022989"/>
    </source>
</evidence>
<evidence type="ECO:0000256" key="3">
    <source>
        <dbReference type="ARBA" id="ARBA00022692"/>
    </source>
</evidence>
<evidence type="ECO:0000313" key="8">
    <source>
        <dbReference type="Proteomes" id="UP000574133"/>
    </source>
</evidence>
<sequence>MRKWGITACQVVFYIVVARIADALVDWLRLPIPGSILGIAMLFALLKLGWIRLSWIDRGSKWLLGEMLLFFIPAAVGIVNYGSLVASSGWQIAITIIVSTAAVMACAGWIGERIAARAVDGAGAAIGSGAANDARTANAAIAASGAIAANRIAANGANPAKAAGSEGKVGA</sequence>
<dbReference type="RefSeq" id="WP_185178223.1">
    <property type="nucleotide sequence ID" value="NZ_CBCSEP010000008.1"/>
</dbReference>
<dbReference type="Proteomes" id="UP000574133">
    <property type="component" value="Unassembled WGS sequence"/>
</dbReference>
<proteinExistence type="predicted"/>
<gene>
    <name evidence="7" type="ORF">H4Q31_06295</name>
</gene>
<dbReference type="AlphaFoldDB" id="A0A841TCH3"/>
<keyword evidence="5 6" id="KW-0472">Membrane</keyword>
<dbReference type="InterPro" id="IPR005538">
    <property type="entry name" value="LrgA/CidA"/>
</dbReference>
<dbReference type="PANTHER" id="PTHR33931">
    <property type="entry name" value="HOLIN-LIKE PROTEIN CIDA-RELATED"/>
    <property type="match status" value="1"/>
</dbReference>
<dbReference type="Pfam" id="PF03788">
    <property type="entry name" value="LrgA"/>
    <property type="match status" value="1"/>
</dbReference>
<dbReference type="EMBL" id="JACJVN010000024">
    <property type="protein sequence ID" value="MBB6676940.1"/>
    <property type="molecule type" value="Genomic_DNA"/>
</dbReference>
<dbReference type="PANTHER" id="PTHR33931:SF2">
    <property type="entry name" value="HOLIN-LIKE PROTEIN CIDA"/>
    <property type="match status" value="1"/>
</dbReference>
<feature type="transmembrane region" description="Helical" evidence="6">
    <location>
        <begin position="90"/>
        <end position="110"/>
    </location>
</feature>
<evidence type="ECO:0000256" key="5">
    <source>
        <dbReference type="ARBA" id="ARBA00023136"/>
    </source>
</evidence>
<comment type="caution">
    <text evidence="7">The sequence shown here is derived from an EMBL/GenBank/DDBJ whole genome shotgun (WGS) entry which is preliminary data.</text>
</comment>
<dbReference type="GO" id="GO:0005886">
    <property type="term" value="C:plasma membrane"/>
    <property type="evidence" value="ECO:0007669"/>
    <property type="project" value="UniProtKB-SubCell"/>
</dbReference>
<keyword evidence="3 6" id="KW-0812">Transmembrane</keyword>
<evidence type="ECO:0000313" key="7">
    <source>
        <dbReference type="EMBL" id="MBB6676940.1"/>
    </source>
</evidence>
<reference evidence="7 8" key="1">
    <citation type="submission" date="2020-08" db="EMBL/GenBank/DDBJ databases">
        <title>Cohnella phylogeny.</title>
        <authorList>
            <person name="Dunlap C."/>
        </authorList>
    </citation>
    <scope>NUCLEOTIDE SEQUENCE [LARGE SCALE GENOMIC DNA]</scope>
    <source>
        <strain evidence="7 8">DSM 103658</strain>
    </source>
</reference>
<comment type="subcellular location">
    <subcellularLocation>
        <location evidence="1">Cell membrane</location>
        <topology evidence="1">Multi-pass membrane protein</topology>
    </subcellularLocation>
</comment>
<evidence type="ECO:0000256" key="1">
    <source>
        <dbReference type="ARBA" id="ARBA00004651"/>
    </source>
</evidence>
<feature type="transmembrane region" description="Helical" evidence="6">
    <location>
        <begin position="33"/>
        <end position="50"/>
    </location>
</feature>
<evidence type="ECO:0000256" key="6">
    <source>
        <dbReference type="SAM" id="Phobius"/>
    </source>
</evidence>
<protein>
    <submittedName>
        <fullName evidence="7">CidA/LrgA family protein</fullName>
    </submittedName>
</protein>
<keyword evidence="2" id="KW-1003">Cell membrane</keyword>
<evidence type="ECO:0000256" key="2">
    <source>
        <dbReference type="ARBA" id="ARBA00022475"/>
    </source>
</evidence>
<keyword evidence="4 6" id="KW-1133">Transmembrane helix</keyword>